<keyword evidence="3 6" id="KW-0812">Transmembrane</keyword>
<comment type="subcellular location">
    <subcellularLocation>
        <location evidence="1">Cell membrane</location>
        <topology evidence="1">Multi-pass membrane protein</topology>
    </subcellularLocation>
</comment>
<feature type="transmembrane region" description="Helical" evidence="6">
    <location>
        <begin position="73"/>
        <end position="98"/>
    </location>
</feature>
<evidence type="ECO:0000256" key="6">
    <source>
        <dbReference type="SAM" id="Phobius"/>
    </source>
</evidence>
<feature type="transmembrane region" description="Helical" evidence="6">
    <location>
        <begin position="310"/>
        <end position="341"/>
    </location>
</feature>
<feature type="transmembrane region" description="Helical" evidence="6">
    <location>
        <begin position="118"/>
        <end position="140"/>
    </location>
</feature>
<feature type="transmembrane region" description="Helical" evidence="6">
    <location>
        <begin position="353"/>
        <end position="372"/>
    </location>
</feature>
<dbReference type="GO" id="GO:0005886">
    <property type="term" value="C:plasma membrane"/>
    <property type="evidence" value="ECO:0007669"/>
    <property type="project" value="UniProtKB-SubCell"/>
</dbReference>
<dbReference type="Pfam" id="PF02653">
    <property type="entry name" value="BPD_transp_2"/>
    <property type="match status" value="1"/>
</dbReference>
<protein>
    <submittedName>
        <fullName evidence="7">Branched-chain amino acid transport system permease protein LivM (TC 3.A.1.4.1)</fullName>
    </submittedName>
</protein>
<evidence type="ECO:0000256" key="1">
    <source>
        <dbReference type="ARBA" id="ARBA00004651"/>
    </source>
</evidence>
<dbReference type="InterPro" id="IPR001851">
    <property type="entry name" value="ABC_transp_permease"/>
</dbReference>
<evidence type="ECO:0000256" key="4">
    <source>
        <dbReference type="ARBA" id="ARBA00022989"/>
    </source>
</evidence>
<feature type="non-terminal residue" evidence="7">
    <location>
        <position position="1"/>
    </location>
</feature>
<dbReference type="InterPro" id="IPR043428">
    <property type="entry name" value="LivM-like"/>
</dbReference>
<keyword evidence="4 6" id="KW-1133">Transmembrane helix</keyword>
<feature type="transmembrane region" description="Helical" evidence="6">
    <location>
        <begin position="230"/>
        <end position="248"/>
    </location>
</feature>
<feature type="transmembrane region" description="Helical" evidence="6">
    <location>
        <begin position="279"/>
        <end position="298"/>
    </location>
</feature>
<feature type="transmembrane region" description="Helical" evidence="6">
    <location>
        <begin position="41"/>
        <end position="61"/>
    </location>
</feature>
<dbReference type="EMBL" id="UOEU01000378">
    <property type="protein sequence ID" value="VAW32651.1"/>
    <property type="molecule type" value="Genomic_DNA"/>
</dbReference>
<evidence type="ECO:0000256" key="2">
    <source>
        <dbReference type="ARBA" id="ARBA00022475"/>
    </source>
</evidence>
<dbReference type="PANTHER" id="PTHR30482">
    <property type="entry name" value="HIGH-AFFINITY BRANCHED-CHAIN AMINO ACID TRANSPORT SYSTEM PERMEASE"/>
    <property type="match status" value="1"/>
</dbReference>
<gene>
    <name evidence="7" type="ORF">MNBD_CHLOROFLEXI01-1343</name>
</gene>
<keyword evidence="5 6" id="KW-0472">Membrane</keyword>
<evidence type="ECO:0000256" key="5">
    <source>
        <dbReference type="ARBA" id="ARBA00023136"/>
    </source>
</evidence>
<accession>A0A3B0UN93</accession>
<reference evidence="7" key="1">
    <citation type="submission" date="2018-06" db="EMBL/GenBank/DDBJ databases">
        <authorList>
            <person name="Zhirakovskaya E."/>
        </authorList>
    </citation>
    <scope>NUCLEOTIDE SEQUENCE</scope>
</reference>
<organism evidence="7">
    <name type="scientific">hydrothermal vent metagenome</name>
    <dbReference type="NCBI Taxonomy" id="652676"/>
    <lineage>
        <taxon>unclassified sequences</taxon>
        <taxon>metagenomes</taxon>
        <taxon>ecological metagenomes</taxon>
    </lineage>
</organism>
<dbReference type="GO" id="GO:0015658">
    <property type="term" value="F:branched-chain amino acid transmembrane transporter activity"/>
    <property type="evidence" value="ECO:0007669"/>
    <property type="project" value="InterPro"/>
</dbReference>
<keyword evidence="2" id="KW-1003">Cell membrane</keyword>
<evidence type="ECO:0000256" key="3">
    <source>
        <dbReference type="ARBA" id="ARBA00022692"/>
    </source>
</evidence>
<dbReference type="AlphaFoldDB" id="A0A3B0UN93"/>
<proteinExistence type="predicted"/>
<name>A0A3B0UN93_9ZZZZ</name>
<dbReference type="CDD" id="cd06581">
    <property type="entry name" value="TM_PBP1_LivM_like"/>
    <property type="match status" value="1"/>
</dbReference>
<evidence type="ECO:0000313" key="7">
    <source>
        <dbReference type="EMBL" id="VAW32651.1"/>
    </source>
</evidence>
<dbReference type="PANTHER" id="PTHR30482:SF10">
    <property type="entry name" value="HIGH-AFFINITY BRANCHED-CHAIN AMINO ACID TRANSPORT PROTEIN BRAE"/>
    <property type="match status" value="1"/>
</dbReference>
<sequence length="395" mass="43054">FVVLFVLLTAVFFWWQQGGQARYQTVRKNWTPAQRKNSRRISISLFVLFLLILPSLLGVYLSEIFNEVGRFILMGLGLNIAIGLAGLLDLGYVTNFAVGAYTMALLTSSSDFGLNEPISFWLAVPICIAAAMITGFIFALPVLKMRGDYLAIATLGFGEIIRVLARSDALKATIGGAQGILQVPQAKIGGFIAQLMGYILDPINNFLQRFELGILATKDGEIVFGNPPQIYYLFILASLLMLFISRRLNNSRTGRRWMAIREDEDVAAAMGINTTNAKVLAFTLSAASGGLAGAIFAAKLGSIFPTSFELLISINVLSLIIVGGLGSIPGIIVGAFALVGIPQLLSEFAEFRLLLYGIALIVMMLVRPEGLWPSEVRRRELQRDDETAVPNPLQN</sequence>